<accession>A0A7C3Z062</accession>
<organism evidence="1">
    <name type="scientific">candidate division WOR-3 bacterium</name>
    <dbReference type="NCBI Taxonomy" id="2052148"/>
    <lineage>
        <taxon>Bacteria</taxon>
        <taxon>Bacteria division WOR-3</taxon>
    </lineage>
</organism>
<protein>
    <submittedName>
        <fullName evidence="1">Uncharacterized protein</fullName>
    </submittedName>
</protein>
<gene>
    <name evidence="1" type="ORF">ENX07_04725</name>
</gene>
<dbReference type="AlphaFoldDB" id="A0A7C3Z062"/>
<dbReference type="EMBL" id="DTMQ01000032">
    <property type="protein sequence ID" value="HGE99357.1"/>
    <property type="molecule type" value="Genomic_DNA"/>
</dbReference>
<comment type="caution">
    <text evidence="1">The sequence shown here is derived from an EMBL/GenBank/DDBJ whole genome shotgun (WGS) entry which is preliminary data.</text>
</comment>
<name>A0A7C3Z062_UNCW3</name>
<reference evidence="1" key="1">
    <citation type="journal article" date="2020" name="mSystems">
        <title>Genome- and Community-Level Interaction Insights into Carbon Utilization and Element Cycling Functions of Hydrothermarchaeota in Hydrothermal Sediment.</title>
        <authorList>
            <person name="Zhou Z."/>
            <person name="Liu Y."/>
            <person name="Xu W."/>
            <person name="Pan J."/>
            <person name="Luo Z.H."/>
            <person name="Li M."/>
        </authorList>
    </citation>
    <scope>NUCLEOTIDE SEQUENCE [LARGE SCALE GENOMIC DNA]</scope>
    <source>
        <strain evidence="1">SpSt-906</strain>
    </source>
</reference>
<sequence length="130" mass="14361">MQKRNILFFGLGLFLTIFFCGGGEKKSLSSIGAPIPNNLPVTSLSQILSEPNSYQEKEVLLEGTVGSFCSSGCEFTYQEGVNSIKVFADFGPKILKLLKKGRPIRLYGKVKGKEKPFLILLGLEIKEKEK</sequence>
<proteinExistence type="predicted"/>
<evidence type="ECO:0000313" key="1">
    <source>
        <dbReference type="EMBL" id="HGE99357.1"/>
    </source>
</evidence>